<accession>A0A0G0QAU1</accession>
<name>A0A0G0QAU1_9BACT</name>
<feature type="compositionally biased region" description="Basic and acidic residues" evidence="1">
    <location>
        <begin position="125"/>
        <end position="152"/>
    </location>
</feature>
<feature type="region of interest" description="Disordered" evidence="1">
    <location>
        <begin position="125"/>
        <end position="184"/>
    </location>
</feature>
<evidence type="ECO:0000313" key="3">
    <source>
        <dbReference type="Proteomes" id="UP000033881"/>
    </source>
</evidence>
<sequence length="399" mass="44935">MDLYTIKVGPKTVADRLSLDKAKQLLPKYGPNAQLIGPWSSGPQPLKQRFKKESSVAGNIKGFQSPIGLRIFRRKKMTNPSKPYDESKNFENLVTLSALNNQDISEVVQKIGNRWVVVDDKTGARRGSYDSREKAWEKQRMLRKQAKQERKSHSAKKFKAKKAHTAPKPHTAPHAKKAPKPRVSKEQILRQVKDVFASVLKEASMISYVFQQPSISEESMMWERFISRLSQETVMSDPKLKLVLNSIAKTEAKVLGSAVNSIAGLLGETGAFSVDKKGVDQDENGDVVMSFDVNMNESGKRLPFAVKLENGRPLILFPEETRRTLNSMGTDESKLLRAETMHIQETVLDNMHDVVEATKNRDNYLKNMQEKITKTVDSMGPLEVALLKYLLKGQNRGAR</sequence>
<gene>
    <name evidence="2" type="ORF">UT24_C0036G0004</name>
</gene>
<dbReference type="Proteomes" id="UP000033881">
    <property type="component" value="Unassembled WGS sequence"/>
</dbReference>
<dbReference type="STRING" id="1618574.UT24_C0036G0004"/>
<comment type="caution">
    <text evidence="2">The sequence shown here is derived from an EMBL/GenBank/DDBJ whole genome shotgun (WGS) entry which is preliminary data.</text>
</comment>
<organism evidence="2 3">
    <name type="scientific">Candidatus Woesebacteria bacterium GW2011_GWB1_39_12</name>
    <dbReference type="NCBI Taxonomy" id="1618574"/>
    <lineage>
        <taxon>Bacteria</taxon>
        <taxon>Candidatus Woeseibacteriota</taxon>
    </lineage>
</organism>
<reference evidence="2 3" key="1">
    <citation type="journal article" date="2015" name="Nature">
        <title>rRNA introns, odd ribosomes, and small enigmatic genomes across a large radiation of phyla.</title>
        <authorList>
            <person name="Brown C.T."/>
            <person name="Hug L.A."/>
            <person name="Thomas B.C."/>
            <person name="Sharon I."/>
            <person name="Castelle C.J."/>
            <person name="Singh A."/>
            <person name="Wilkins M.J."/>
            <person name="Williams K.H."/>
            <person name="Banfield J.F."/>
        </authorList>
    </citation>
    <scope>NUCLEOTIDE SEQUENCE [LARGE SCALE GENOMIC DNA]</scope>
</reference>
<dbReference type="EMBL" id="LBWB01000036">
    <property type="protein sequence ID" value="KKQ98806.1"/>
    <property type="molecule type" value="Genomic_DNA"/>
</dbReference>
<evidence type="ECO:0000256" key="1">
    <source>
        <dbReference type="SAM" id="MobiDB-lite"/>
    </source>
</evidence>
<dbReference type="AlphaFoldDB" id="A0A0G0QAU1"/>
<protein>
    <submittedName>
        <fullName evidence="2">Uncharacterized protein</fullName>
    </submittedName>
</protein>
<proteinExistence type="predicted"/>
<feature type="compositionally biased region" description="Basic residues" evidence="1">
    <location>
        <begin position="153"/>
        <end position="182"/>
    </location>
</feature>
<evidence type="ECO:0000313" key="2">
    <source>
        <dbReference type="EMBL" id="KKQ98806.1"/>
    </source>
</evidence>